<dbReference type="AlphaFoldDB" id="A0A417Z3J6"/>
<keyword evidence="3" id="KW-0812">Transmembrane</keyword>
<dbReference type="InterPro" id="IPR000253">
    <property type="entry name" value="FHA_dom"/>
</dbReference>
<gene>
    <name evidence="5" type="ORF">D1832_10525</name>
</gene>
<sequence length="156" mass="16787">MNELTLTAIRIGLLALLWFFVFAVVGVLRGDLYGAKTGGGRASRASSRERGAKTPRAVKKGPTHVAVIEGAMRGTTLPLTESGVLLGRNPECSLVLSDDFASGRHARIYPEADGWYLDDLGSTNGTYIGAERIGEHVHVDAGTRIRIGRTVLELRK</sequence>
<dbReference type="PANTHER" id="PTHR23308">
    <property type="entry name" value="NUCLEAR INHIBITOR OF PROTEIN PHOSPHATASE-1"/>
    <property type="match status" value="1"/>
</dbReference>
<keyword evidence="3" id="KW-0472">Membrane</keyword>
<dbReference type="Proteomes" id="UP000285376">
    <property type="component" value="Unassembled WGS sequence"/>
</dbReference>
<accession>A0A417Z3J6</accession>
<evidence type="ECO:0000259" key="4">
    <source>
        <dbReference type="PROSITE" id="PS50006"/>
    </source>
</evidence>
<keyword evidence="3" id="KW-1133">Transmembrane helix</keyword>
<evidence type="ECO:0000256" key="3">
    <source>
        <dbReference type="SAM" id="Phobius"/>
    </source>
</evidence>
<keyword evidence="1" id="KW-0597">Phosphoprotein</keyword>
<dbReference type="EMBL" id="QWLM01000012">
    <property type="protein sequence ID" value="RHW44940.1"/>
    <property type="molecule type" value="Genomic_DNA"/>
</dbReference>
<evidence type="ECO:0000256" key="1">
    <source>
        <dbReference type="ARBA" id="ARBA00022553"/>
    </source>
</evidence>
<dbReference type="InterPro" id="IPR008984">
    <property type="entry name" value="SMAD_FHA_dom_sf"/>
</dbReference>
<feature type="domain" description="FHA" evidence="4">
    <location>
        <begin position="84"/>
        <end position="133"/>
    </location>
</feature>
<reference evidence="5 6" key="1">
    <citation type="submission" date="2018-08" db="EMBL/GenBank/DDBJ databases">
        <title>Whole genome sequence analysis of Dermacoccus abyssi bacteria isolated from Deep Mariana trench Micromonospora spp reveals genes involved in the environmental adaptation and production of secondary metabolites.</title>
        <authorList>
            <person name="Abdel-Mageed W.M."/>
            <person name="Lehri B."/>
            <person name="Nouioui I."/>
            <person name="Goodfellow I."/>
            <person name="Jaspars M."/>
            <person name="Karlyshev A."/>
        </authorList>
    </citation>
    <scope>NUCLEOTIDE SEQUENCE [LARGE SCALE GENOMIC DNA]</scope>
    <source>
        <strain evidence="5 6">MT1.1</strain>
    </source>
</reference>
<evidence type="ECO:0000313" key="5">
    <source>
        <dbReference type="EMBL" id="RHW44940.1"/>
    </source>
</evidence>
<dbReference type="RefSeq" id="WP_118913903.1">
    <property type="nucleotide sequence ID" value="NZ_CBCRVH010000013.1"/>
</dbReference>
<feature type="transmembrane region" description="Helical" evidence="3">
    <location>
        <begin position="6"/>
        <end position="28"/>
    </location>
</feature>
<name>A0A417Z3J6_9MICO</name>
<comment type="caution">
    <text evidence="5">The sequence shown here is derived from an EMBL/GenBank/DDBJ whole genome shotgun (WGS) entry which is preliminary data.</text>
</comment>
<dbReference type="InterPro" id="IPR050923">
    <property type="entry name" value="Cell_Proc_Reg/RNA_Proc"/>
</dbReference>
<feature type="region of interest" description="Disordered" evidence="2">
    <location>
        <begin position="35"/>
        <end position="56"/>
    </location>
</feature>
<protein>
    <submittedName>
        <fullName evidence="5">FHA domain-containing protein</fullName>
    </submittedName>
</protein>
<dbReference type="PROSITE" id="PS50006">
    <property type="entry name" value="FHA_DOMAIN"/>
    <property type="match status" value="1"/>
</dbReference>
<dbReference type="Pfam" id="PF00498">
    <property type="entry name" value="FHA"/>
    <property type="match status" value="1"/>
</dbReference>
<evidence type="ECO:0000256" key="2">
    <source>
        <dbReference type="SAM" id="MobiDB-lite"/>
    </source>
</evidence>
<evidence type="ECO:0000313" key="6">
    <source>
        <dbReference type="Proteomes" id="UP000285376"/>
    </source>
</evidence>
<dbReference type="SUPFAM" id="SSF49879">
    <property type="entry name" value="SMAD/FHA domain"/>
    <property type="match status" value="1"/>
</dbReference>
<proteinExistence type="predicted"/>
<dbReference type="Gene3D" id="2.60.200.20">
    <property type="match status" value="1"/>
</dbReference>
<dbReference type="SMART" id="SM00240">
    <property type="entry name" value="FHA"/>
    <property type="match status" value="1"/>
</dbReference>
<organism evidence="5 6">
    <name type="scientific">Dermacoccus abyssi</name>
    <dbReference type="NCBI Taxonomy" id="322596"/>
    <lineage>
        <taxon>Bacteria</taxon>
        <taxon>Bacillati</taxon>
        <taxon>Actinomycetota</taxon>
        <taxon>Actinomycetes</taxon>
        <taxon>Micrococcales</taxon>
        <taxon>Dermacoccaceae</taxon>
        <taxon>Dermacoccus</taxon>
    </lineage>
</organism>